<comment type="caution">
    <text evidence="11">The sequence shown here is derived from an EMBL/GenBank/DDBJ whole genome shotgun (WGS) entry which is preliminary data.</text>
</comment>
<dbReference type="NCBIfam" id="TIGR01063">
    <property type="entry name" value="gyrA"/>
    <property type="match status" value="1"/>
</dbReference>
<dbReference type="NCBIfam" id="NF004044">
    <property type="entry name" value="PRK05561.1"/>
    <property type="match status" value="1"/>
</dbReference>
<feature type="non-terminal residue" evidence="11">
    <location>
        <position position="1"/>
    </location>
</feature>
<dbReference type="InterPro" id="IPR013757">
    <property type="entry name" value="Topo_IIA_A_a_sf"/>
</dbReference>
<dbReference type="GO" id="GO:0006265">
    <property type="term" value="P:DNA topological change"/>
    <property type="evidence" value="ECO:0007669"/>
    <property type="project" value="UniProtKB-UniRule"/>
</dbReference>
<proteinExistence type="inferred from homology"/>
<dbReference type="InterPro" id="IPR006691">
    <property type="entry name" value="GyrA/parC_rep"/>
</dbReference>
<evidence type="ECO:0000259" key="10">
    <source>
        <dbReference type="PROSITE" id="PS52040"/>
    </source>
</evidence>
<feature type="domain" description="Topo IIA-type catalytic" evidence="10">
    <location>
        <begin position="35"/>
        <end position="523"/>
    </location>
</feature>
<keyword evidence="6 9" id="KW-0799">Topoisomerase</keyword>
<dbReference type="Gene3D" id="3.90.199.10">
    <property type="entry name" value="Topoisomerase II, domain 5"/>
    <property type="match status" value="1"/>
</dbReference>
<dbReference type="InterPro" id="IPR013760">
    <property type="entry name" value="Topo_IIA-like_dom_sf"/>
</dbReference>
<comment type="catalytic activity">
    <reaction evidence="1 9">
        <text>ATP-dependent breakage, passage and rejoining of double-stranded DNA.</text>
        <dbReference type="EC" id="5.6.2.2"/>
    </reaction>
</comment>
<dbReference type="Gene3D" id="3.30.1360.40">
    <property type="match status" value="1"/>
</dbReference>
<feature type="active site" description="O-(5'-phospho-DNA)-tyrosine intermediate" evidence="9">
    <location>
        <position position="123"/>
    </location>
</feature>
<gene>
    <name evidence="11" type="ORF">MHYMCMPASI_00382</name>
</gene>
<dbReference type="PANTHER" id="PTHR43493:SF5">
    <property type="entry name" value="DNA GYRASE SUBUNIT A, CHLOROPLASTIC_MITOCHONDRIAL"/>
    <property type="match status" value="1"/>
</dbReference>
<dbReference type="FunFam" id="3.30.1360.40:FF:000002">
    <property type="entry name" value="DNA gyrase subunit A"/>
    <property type="match status" value="1"/>
</dbReference>
<dbReference type="Pfam" id="PF00521">
    <property type="entry name" value="DNA_topoisoIV"/>
    <property type="match status" value="1"/>
</dbReference>
<dbReference type="Pfam" id="PF03989">
    <property type="entry name" value="DNA_gyraseA_C"/>
    <property type="match status" value="6"/>
</dbReference>
<dbReference type="EMBL" id="CAJVAF010000148">
    <property type="protein sequence ID" value="CAG7591036.1"/>
    <property type="molecule type" value="Genomic_DNA"/>
</dbReference>
<protein>
    <recommendedName>
        <fullName evidence="3">DNA topoisomerase (ATP-hydrolyzing)</fullName>
        <ecNumber evidence="3">5.6.2.2</ecNumber>
    </recommendedName>
</protein>
<dbReference type="InterPro" id="IPR035516">
    <property type="entry name" value="Gyrase/topoIV_suA_C"/>
</dbReference>
<dbReference type="SUPFAM" id="SSF101904">
    <property type="entry name" value="GyrA/ParC C-terminal domain-like"/>
    <property type="match status" value="1"/>
</dbReference>
<name>A0A8S4C015_9ACAR</name>
<evidence type="ECO:0000256" key="2">
    <source>
        <dbReference type="ARBA" id="ARBA00008263"/>
    </source>
</evidence>
<keyword evidence="5" id="KW-0067">ATP-binding</keyword>
<dbReference type="PANTHER" id="PTHR43493">
    <property type="entry name" value="DNA GYRASE/TOPOISOMERASE SUBUNIT A"/>
    <property type="match status" value="1"/>
</dbReference>
<evidence type="ECO:0000313" key="12">
    <source>
        <dbReference type="Proteomes" id="UP000837675"/>
    </source>
</evidence>
<keyword evidence="7 9" id="KW-0238">DNA-binding</keyword>
<dbReference type="InterPro" id="IPR050220">
    <property type="entry name" value="Type_II_DNA_Topoisomerases"/>
</dbReference>
<dbReference type="GO" id="GO:0005694">
    <property type="term" value="C:chromosome"/>
    <property type="evidence" value="ECO:0007669"/>
    <property type="project" value="InterPro"/>
</dbReference>
<dbReference type="GO" id="GO:0003677">
    <property type="term" value="F:DNA binding"/>
    <property type="evidence" value="ECO:0007669"/>
    <property type="project" value="UniProtKB-UniRule"/>
</dbReference>
<evidence type="ECO:0000256" key="5">
    <source>
        <dbReference type="ARBA" id="ARBA00022840"/>
    </source>
</evidence>
<evidence type="ECO:0000256" key="3">
    <source>
        <dbReference type="ARBA" id="ARBA00012895"/>
    </source>
</evidence>
<dbReference type="NCBIfam" id="NF004043">
    <property type="entry name" value="PRK05560.1"/>
    <property type="match status" value="1"/>
</dbReference>
<dbReference type="GO" id="GO:0009330">
    <property type="term" value="C:DNA topoisomerase type II (double strand cut, ATP-hydrolyzing) complex"/>
    <property type="evidence" value="ECO:0007669"/>
    <property type="project" value="TreeGrafter"/>
</dbReference>
<keyword evidence="12" id="KW-1185">Reference proteome</keyword>
<dbReference type="GO" id="GO:0005737">
    <property type="term" value="C:cytoplasm"/>
    <property type="evidence" value="ECO:0007669"/>
    <property type="project" value="TreeGrafter"/>
</dbReference>
<dbReference type="GO" id="GO:0005524">
    <property type="term" value="F:ATP binding"/>
    <property type="evidence" value="ECO:0007669"/>
    <property type="project" value="UniProtKB-KW"/>
</dbReference>
<evidence type="ECO:0000256" key="1">
    <source>
        <dbReference type="ARBA" id="ARBA00000185"/>
    </source>
</evidence>
<evidence type="ECO:0000256" key="4">
    <source>
        <dbReference type="ARBA" id="ARBA00022741"/>
    </source>
</evidence>
<keyword evidence="8 9" id="KW-0413">Isomerase</keyword>
<accession>A0A8S4C015</accession>
<keyword evidence="4" id="KW-0547">Nucleotide-binding</keyword>
<evidence type="ECO:0000256" key="8">
    <source>
        <dbReference type="ARBA" id="ARBA00023235"/>
    </source>
</evidence>
<dbReference type="Gene3D" id="2.120.10.90">
    <property type="entry name" value="DNA gyrase/topoisomerase IV, subunit A, C-terminal"/>
    <property type="match status" value="1"/>
</dbReference>
<dbReference type="GO" id="GO:0003918">
    <property type="term" value="F:DNA topoisomerase type II (double strand cut, ATP-hydrolyzing) activity"/>
    <property type="evidence" value="ECO:0007669"/>
    <property type="project" value="UniProtKB-EC"/>
</dbReference>
<dbReference type="PROSITE" id="PS52040">
    <property type="entry name" value="TOPO_IIA"/>
    <property type="match status" value="1"/>
</dbReference>
<evidence type="ECO:0000256" key="6">
    <source>
        <dbReference type="ARBA" id="ARBA00023029"/>
    </source>
</evidence>
<dbReference type="CDD" id="cd00187">
    <property type="entry name" value="TOP4c"/>
    <property type="match status" value="1"/>
</dbReference>
<evidence type="ECO:0000256" key="7">
    <source>
        <dbReference type="ARBA" id="ARBA00023125"/>
    </source>
</evidence>
<dbReference type="Proteomes" id="UP000837675">
    <property type="component" value="Unassembled WGS sequence"/>
</dbReference>
<dbReference type="AlphaFoldDB" id="A0A8S4C015"/>
<dbReference type="InterPro" id="IPR005743">
    <property type="entry name" value="GyrA"/>
</dbReference>
<dbReference type="SMART" id="SM00434">
    <property type="entry name" value="TOP4c"/>
    <property type="match status" value="1"/>
</dbReference>
<sequence length="904" mass="100525">VEKDQTNSVVKVSIENEMQKSYLDYAMSVIVSRALPDCRDGLKPVHRRVLYAMHETGNTHDKPYRKSARIVGEVLGKYHPHGNDPVYLSMVRMAQDFSLRDPLIDGQGNFGSMDGDSPAQMRYTEVRLAKVAAALLFDIENNTVDFQDNYDGSEKEPKVLPARFPNLLINGANGIAVGMATNIPPHNMGEVLDACIAYVKNDQITPEELLEYVHGPDFPTGGEILGINRIRQALLTGRGSITLRGKVEIEAFGNRKALIITEVPYQVNKAELIKSVEELLKEKVIEGISEIRDETNKLGVRVVIELKKDVVPEVMLNQLYSHTQLQTIFAVNMLALLDGRPAVMNIHSVVRAFVKFREEVVRKRTSFLLTKARDKAHVLIGLAIAVANIDEVIALIKNSADPNEAKVQLLNRKWNAEIVSPLLKLVDDYRNEIIDGVCHLTEEQVKAILEMRLQRLTGLEKSKIDQDLAKLGTEIADYLEMLSSTQRLYSIIKSELKEIKDRFATPRRTQIITDQIDVSDEDLIQREDMVVTVTRSGYIKRVPLATYKAQKRGGKGRSAIQVNDDDITTDVIITDTHTSLLFFSDSGKVYKIKVHKLPLGSLQSKGRALVNILNLSTAEKITNIMQVNDQDLLGDGLYIVFATAKGNARRNALSDFARIQANGKVAIKMDEDDKLIGVVVCTKFDHIMLSTQQGKSIRFSVEALRVFKSRASDGVKAVKLARKDDKVVSIAVLNGIAIEQDKKDEYLKIPVEKRLEIAKLDSVMLVEHAIADFNLALINAEEVLSLAKDEEFILVVTENGFGKRTSAYEYRVTNRGGQGITNVNVTPKNGKVISTFPIKADEDVMLMTGTGTVIRTQADTIRITGRGAVGVKIITVQDTEKVTAVAKIPNDNSELDIENHQLSL</sequence>
<dbReference type="InterPro" id="IPR002205">
    <property type="entry name" value="Topo_IIA_dom_A"/>
</dbReference>
<dbReference type="FunFam" id="1.10.268.10:FF:000001">
    <property type="entry name" value="DNA gyrase subunit A"/>
    <property type="match status" value="1"/>
</dbReference>
<dbReference type="Gene3D" id="1.10.268.10">
    <property type="entry name" value="Topoisomerase, domain 3"/>
    <property type="match status" value="1"/>
</dbReference>
<dbReference type="EC" id="5.6.2.2" evidence="3"/>
<organism evidence="11 12">
    <name type="scientific">Hyalomma marginatum</name>
    <dbReference type="NCBI Taxonomy" id="34627"/>
    <lineage>
        <taxon>Eukaryota</taxon>
        <taxon>Metazoa</taxon>
        <taxon>Ecdysozoa</taxon>
        <taxon>Arthropoda</taxon>
        <taxon>Chelicerata</taxon>
        <taxon>Arachnida</taxon>
        <taxon>Acari</taxon>
        <taxon>Parasitiformes</taxon>
        <taxon>Ixodida</taxon>
        <taxon>Ixodoidea</taxon>
        <taxon>Ixodidae</taxon>
        <taxon>Hyalomminae</taxon>
        <taxon>Hyalomma</taxon>
    </lineage>
</organism>
<dbReference type="FunFam" id="3.90.199.10:FF:000001">
    <property type="entry name" value="DNA gyrase subunit A"/>
    <property type="match status" value="1"/>
</dbReference>
<comment type="similarity">
    <text evidence="2">Belongs to the type II topoisomerase GyrA/ParC subunit family.</text>
</comment>
<reference evidence="11" key="1">
    <citation type="submission" date="2021-06" db="EMBL/GenBank/DDBJ databases">
        <authorList>
            <person name="Nardi T."/>
            <person name="Nardi T."/>
        </authorList>
    </citation>
    <scope>NUCLEOTIDE SEQUENCE</scope>
</reference>
<evidence type="ECO:0000313" key="11">
    <source>
        <dbReference type="EMBL" id="CAG7591036.1"/>
    </source>
</evidence>
<evidence type="ECO:0000256" key="9">
    <source>
        <dbReference type="PROSITE-ProRule" id="PRU01384"/>
    </source>
</evidence>
<dbReference type="HAMAP" id="MF_01897">
    <property type="entry name" value="GyrA"/>
    <property type="match status" value="1"/>
</dbReference>
<dbReference type="SUPFAM" id="SSF56719">
    <property type="entry name" value="Type II DNA topoisomerase"/>
    <property type="match status" value="1"/>
</dbReference>
<dbReference type="InterPro" id="IPR013758">
    <property type="entry name" value="Topo_IIA_A/C_ab"/>
</dbReference>